<dbReference type="AlphaFoldDB" id="A0A2Y9BPG8"/>
<accession>A0A2Y9BPG8</accession>
<dbReference type="InterPro" id="IPR010982">
    <property type="entry name" value="Lambda_DNA-bd_dom_sf"/>
</dbReference>
<evidence type="ECO:0000313" key="2">
    <source>
        <dbReference type="Proteomes" id="UP000250028"/>
    </source>
</evidence>
<keyword evidence="1" id="KW-0238">DNA-binding</keyword>
<reference evidence="2" key="1">
    <citation type="submission" date="2016-10" db="EMBL/GenBank/DDBJ databases">
        <authorList>
            <person name="Varghese N."/>
            <person name="Submissions S."/>
        </authorList>
    </citation>
    <scope>NUCLEOTIDE SEQUENCE [LARGE SCALE GENOMIC DNA]</scope>
    <source>
        <strain evidence="2">DSM 22951</strain>
    </source>
</reference>
<name>A0A2Y9BPG8_9MICO</name>
<dbReference type="EMBL" id="UESZ01000002">
    <property type="protein sequence ID" value="SSA58990.1"/>
    <property type="molecule type" value="Genomic_DNA"/>
</dbReference>
<sequence length="268" mass="29238">MPTSDPNWAKHWRLDRYRGITRYIDAAPTRRHIEQLRTAGASMRAIADKAGVSVSQISRIAGGQEQVRRPYAARIQAVTPAAILARSGAEDFVPAVGARRRIEALQAIGHSSTTIAEAMAGGATADVVRNIKGHPGAWISRTNHERALRAYERLWDTPGTSRQTLGAARRLGFAPPLAWDDDTIDDPGGQPWSGEETHDLVDEVAVLRAVAGDRVGLTVTERAEAVRRLAATGLSDNEIGVRIRVTSRTVQRIRKEFDIPSSWKESAA</sequence>
<dbReference type="Gene3D" id="1.10.260.40">
    <property type="entry name" value="lambda repressor-like DNA-binding domains"/>
    <property type="match status" value="1"/>
</dbReference>
<dbReference type="GO" id="GO:0003677">
    <property type="term" value="F:DNA binding"/>
    <property type="evidence" value="ECO:0007669"/>
    <property type="project" value="UniProtKB-KW"/>
</dbReference>
<dbReference type="Proteomes" id="UP000250028">
    <property type="component" value="Unassembled WGS sequence"/>
</dbReference>
<dbReference type="Pfam" id="PF13384">
    <property type="entry name" value="HTH_23"/>
    <property type="match status" value="1"/>
</dbReference>
<keyword evidence="2" id="KW-1185">Reference proteome</keyword>
<keyword evidence="1" id="KW-0371">Homeobox</keyword>
<protein>
    <submittedName>
        <fullName evidence="1">Homeodomain-like domain-containing protein</fullName>
    </submittedName>
</protein>
<gene>
    <name evidence="1" type="ORF">SAMN04489750_3795</name>
</gene>
<proteinExistence type="predicted"/>
<evidence type="ECO:0000313" key="1">
    <source>
        <dbReference type="EMBL" id="SSA58990.1"/>
    </source>
</evidence>
<organism evidence="1 2">
    <name type="scientific">Branchiibius hedensis</name>
    <dbReference type="NCBI Taxonomy" id="672460"/>
    <lineage>
        <taxon>Bacteria</taxon>
        <taxon>Bacillati</taxon>
        <taxon>Actinomycetota</taxon>
        <taxon>Actinomycetes</taxon>
        <taxon>Micrococcales</taxon>
        <taxon>Dermacoccaceae</taxon>
        <taxon>Branchiibius</taxon>
    </lineage>
</organism>